<accession>A0A6B0USX5</accession>
<reference evidence="2" key="1">
    <citation type="submission" date="2019-12" db="EMBL/GenBank/DDBJ databases">
        <title>An insight into the sialome of adult female Ixodes ricinus ticks feeding for 6 days.</title>
        <authorList>
            <person name="Perner J."/>
            <person name="Ribeiro J.M.C."/>
        </authorList>
    </citation>
    <scope>NUCLEOTIDE SEQUENCE</scope>
    <source>
        <strain evidence="2">Semi-engorged</strain>
        <tissue evidence="2">Salivary glands</tissue>
    </source>
</reference>
<name>A0A6B0USX5_IXORI</name>
<feature type="region of interest" description="Disordered" evidence="1">
    <location>
        <begin position="38"/>
        <end position="139"/>
    </location>
</feature>
<proteinExistence type="predicted"/>
<evidence type="ECO:0000256" key="1">
    <source>
        <dbReference type="SAM" id="MobiDB-lite"/>
    </source>
</evidence>
<feature type="compositionally biased region" description="Basic and acidic residues" evidence="1">
    <location>
        <begin position="65"/>
        <end position="74"/>
    </location>
</feature>
<sequence length="139" mass="15471">MFAGCRRKLVCTGRKPTCKGHELMCPGSKMMYPGHETTRTSRKTMFTSHETTSTERVTSVPTCNDRGEGREEKKKLRVTSVLTERQKLHPGSQPAPNDAPGTIKKTQGLSVSENETQAGKKRLPRLRATIGCGRPREQM</sequence>
<feature type="compositionally biased region" description="Polar residues" evidence="1">
    <location>
        <begin position="104"/>
        <end position="117"/>
    </location>
</feature>
<protein>
    <submittedName>
        <fullName evidence="2">Uncharacterized protein</fullName>
    </submittedName>
</protein>
<feature type="compositionally biased region" description="Polar residues" evidence="1">
    <location>
        <begin position="43"/>
        <end position="62"/>
    </location>
</feature>
<organism evidence="2">
    <name type="scientific">Ixodes ricinus</name>
    <name type="common">Common tick</name>
    <name type="synonym">Acarus ricinus</name>
    <dbReference type="NCBI Taxonomy" id="34613"/>
    <lineage>
        <taxon>Eukaryota</taxon>
        <taxon>Metazoa</taxon>
        <taxon>Ecdysozoa</taxon>
        <taxon>Arthropoda</taxon>
        <taxon>Chelicerata</taxon>
        <taxon>Arachnida</taxon>
        <taxon>Acari</taxon>
        <taxon>Parasitiformes</taxon>
        <taxon>Ixodida</taxon>
        <taxon>Ixodoidea</taxon>
        <taxon>Ixodidae</taxon>
        <taxon>Ixodinae</taxon>
        <taxon>Ixodes</taxon>
    </lineage>
</organism>
<dbReference type="EMBL" id="GIFC01010806">
    <property type="protein sequence ID" value="MXU92889.1"/>
    <property type="molecule type" value="Transcribed_RNA"/>
</dbReference>
<evidence type="ECO:0000313" key="2">
    <source>
        <dbReference type="EMBL" id="MXU92889.1"/>
    </source>
</evidence>
<dbReference type="AlphaFoldDB" id="A0A6B0USX5"/>